<dbReference type="GO" id="GO:0003983">
    <property type="term" value="F:UTP:glucose-1-phosphate uridylyltransferase activity"/>
    <property type="evidence" value="ECO:0007669"/>
    <property type="project" value="UniProtKB-EC"/>
</dbReference>
<dbReference type="OrthoDB" id="9803871at2"/>
<evidence type="ECO:0000256" key="2">
    <source>
        <dbReference type="ARBA" id="ARBA00012415"/>
    </source>
</evidence>
<keyword evidence="4 7" id="KW-0808">Transferase</keyword>
<dbReference type="PANTHER" id="PTHR43197">
    <property type="entry name" value="UTP--GLUCOSE-1-PHOSPHATE URIDYLYLTRANSFERASE"/>
    <property type="match status" value="1"/>
</dbReference>
<accession>A0A2R4W1D1</accession>
<sequence length="290" mass="32805">MIRKAVFPVAGMGTRFLPATKASPKEMLPLVDRPLIQYVVEEVLESGIKYMIFVTGRNKRPIEDYFDASWELESILKDKDKSSLLADVDKIRDDAEFIYVRQPKPLGLGHAVLMSSAVIDNEPFAVVLGDDIINSEIPAMKQLIKVYERYHSPVLALEMVPEEEVSSYGIALAKPIPDDDGVLKIFDLIEKPEVHEFPSNYAVIGRYILVPEIFDILRETKPGRGGEIQLTDALRTLCERRLVLGVEIKGKRYDCGSKIGYLKATVDFALQHPEFKDEMKNHLLEICKEL</sequence>
<dbReference type="Proteomes" id="UP000244792">
    <property type="component" value="Chromosome"/>
</dbReference>
<comment type="similarity">
    <text evidence="1 7">Belongs to the UDPGP type 2 family.</text>
</comment>
<evidence type="ECO:0000259" key="8">
    <source>
        <dbReference type="Pfam" id="PF00483"/>
    </source>
</evidence>
<proteinExistence type="inferred from homology"/>
<dbReference type="RefSeq" id="WP_108309304.1">
    <property type="nucleotide sequence ID" value="NZ_CP020921.1"/>
</dbReference>
<evidence type="ECO:0000313" key="9">
    <source>
        <dbReference type="EMBL" id="AWB10510.1"/>
    </source>
</evidence>
<keyword evidence="10" id="KW-1185">Reference proteome</keyword>
<dbReference type="InterPro" id="IPR029044">
    <property type="entry name" value="Nucleotide-diphossugar_trans"/>
</dbReference>
<dbReference type="GO" id="GO:0006011">
    <property type="term" value="P:UDP-alpha-D-glucose metabolic process"/>
    <property type="evidence" value="ECO:0007669"/>
    <property type="project" value="InterPro"/>
</dbReference>
<dbReference type="NCBIfam" id="TIGR01099">
    <property type="entry name" value="galU"/>
    <property type="match status" value="1"/>
</dbReference>
<comment type="catalytic activity">
    <reaction evidence="6 7">
        <text>alpha-D-glucose 1-phosphate + UTP + H(+) = UDP-alpha-D-glucose + diphosphate</text>
        <dbReference type="Rhea" id="RHEA:19889"/>
        <dbReference type="ChEBI" id="CHEBI:15378"/>
        <dbReference type="ChEBI" id="CHEBI:33019"/>
        <dbReference type="ChEBI" id="CHEBI:46398"/>
        <dbReference type="ChEBI" id="CHEBI:58601"/>
        <dbReference type="ChEBI" id="CHEBI:58885"/>
        <dbReference type="EC" id="2.7.7.9"/>
    </reaction>
</comment>
<dbReference type="EC" id="2.7.7.9" evidence="2 7"/>
<dbReference type="Gene3D" id="3.90.550.10">
    <property type="entry name" value="Spore Coat Polysaccharide Biosynthesis Protein SpsA, Chain A"/>
    <property type="match status" value="1"/>
</dbReference>
<dbReference type="Pfam" id="PF00483">
    <property type="entry name" value="NTP_transferase"/>
    <property type="match status" value="1"/>
</dbReference>
<dbReference type="SUPFAM" id="SSF53448">
    <property type="entry name" value="Nucleotide-diphospho-sugar transferases"/>
    <property type="match status" value="1"/>
</dbReference>
<name>A0A2R4W1D1_THEAF</name>
<gene>
    <name evidence="9" type="ORF">TDSAC_1165</name>
</gene>
<protein>
    <recommendedName>
        <fullName evidence="3 7">UTP--glucose-1-phosphate uridylyltransferase</fullName>
        <ecNumber evidence="2 7">2.7.7.9</ecNumber>
    </recommendedName>
    <alternativeName>
        <fullName evidence="7">UDP-glucose pyrophosphorylase</fullName>
    </alternativeName>
</protein>
<dbReference type="KEGG" id="taci:TDSAC_1165"/>
<keyword evidence="5 7" id="KW-0548">Nucleotidyltransferase</keyword>
<organism evidence="9 10">
    <name type="scientific">Thermodesulfobium acidiphilum</name>
    <dbReference type="NCBI Taxonomy" id="1794699"/>
    <lineage>
        <taxon>Bacteria</taxon>
        <taxon>Pseudomonadati</taxon>
        <taxon>Thermodesulfobiota</taxon>
        <taxon>Thermodesulfobiia</taxon>
        <taxon>Thermodesulfobiales</taxon>
        <taxon>Thermodesulfobiaceae</taxon>
        <taxon>Thermodesulfobium</taxon>
    </lineage>
</organism>
<dbReference type="InterPro" id="IPR005835">
    <property type="entry name" value="NTP_transferase_dom"/>
</dbReference>
<evidence type="ECO:0000313" key="10">
    <source>
        <dbReference type="Proteomes" id="UP000244792"/>
    </source>
</evidence>
<dbReference type="EMBL" id="CP020921">
    <property type="protein sequence ID" value="AWB10510.1"/>
    <property type="molecule type" value="Genomic_DNA"/>
</dbReference>
<reference evidence="9 10" key="1">
    <citation type="submission" date="2017-04" db="EMBL/GenBank/DDBJ databases">
        <title>Genomic insights into metabolism of Thermodesulfobium acidiphilum.</title>
        <authorList>
            <person name="Toshchakov S.V."/>
            <person name="Frolov E.N."/>
            <person name="Kublanov I.V."/>
            <person name="Samarov N.I."/>
            <person name="Novikov A."/>
            <person name="Lebedinsky A.V."/>
            <person name="Bonch-Osmolovskaya E.A."/>
            <person name="Chernyh N.A."/>
        </authorList>
    </citation>
    <scope>NUCLEOTIDE SEQUENCE [LARGE SCALE GENOMIC DNA]</scope>
    <source>
        <strain evidence="9 10">3127-1</strain>
    </source>
</reference>
<dbReference type="CDD" id="cd02541">
    <property type="entry name" value="UGPase_prokaryotic"/>
    <property type="match status" value="1"/>
</dbReference>
<evidence type="ECO:0000256" key="3">
    <source>
        <dbReference type="ARBA" id="ARBA00019048"/>
    </source>
</evidence>
<evidence type="ECO:0000256" key="5">
    <source>
        <dbReference type="ARBA" id="ARBA00022695"/>
    </source>
</evidence>
<evidence type="ECO:0000256" key="6">
    <source>
        <dbReference type="ARBA" id="ARBA00048128"/>
    </source>
</evidence>
<evidence type="ECO:0000256" key="1">
    <source>
        <dbReference type="ARBA" id="ARBA00006890"/>
    </source>
</evidence>
<dbReference type="PANTHER" id="PTHR43197:SF1">
    <property type="entry name" value="UTP--GLUCOSE-1-PHOSPHATE URIDYLYLTRANSFERASE"/>
    <property type="match status" value="1"/>
</dbReference>
<dbReference type="AlphaFoldDB" id="A0A2R4W1D1"/>
<feature type="domain" description="Nucleotidyl transferase" evidence="8">
    <location>
        <begin position="9"/>
        <end position="266"/>
    </location>
</feature>
<dbReference type="InterPro" id="IPR005771">
    <property type="entry name" value="GalU_uridylyltTrfase_bac/arc"/>
</dbReference>
<evidence type="ECO:0000256" key="7">
    <source>
        <dbReference type="RuleBase" id="RU361259"/>
    </source>
</evidence>
<evidence type="ECO:0000256" key="4">
    <source>
        <dbReference type="ARBA" id="ARBA00022679"/>
    </source>
</evidence>